<dbReference type="AlphaFoldDB" id="A0A2C6DU10"/>
<evidence type="ECO:0000259" key="2">
    <source>
        <dbReference type="PROSITE" id="PS00662"/>
    </source>
</evidence>
<dbReference type="SMART" id="SM00382">
    <property type="entry name" value="AAA"/>
    <property type="match status" value="1"/>
</dbReference>
<evidence type="ECO:0000313" key="6">
    <source>
        <dbReference type="Proteomes" id="UP000373449"/>
    </source>
</evidence>
<accession>A0A2C6DU10</accession>
<dbReference type="Gene3D" id="3.40.50.300">
    <property type="entry name" value="P-loop containing nucleotide triphosphate hydrolases"/>
    <property type="match status" value="1"/>
</dbReference>
<reference evidence="4 6" key="3">
    <citation type="submission" date="2019-03" db="EMBL/GenBank/DDBJ databases">
        <authorList>
            <consortium name="Pathogen Informatics"/>
        </authorList>
    </citation>
    <scope>NUCLEOTIDE SEQUENCE [LARGE SCALE GENOMIC DNA]</scope>
    <source>
        <strain evidence="4 6">NCTC12282</strain>
    </source>
</reference>
<dbReference type="EMBL" id="PDDX01000001">
    <property type="protein sequence ID" value="PHI32193.1"/>
    <property type="molecule type" value="Genomic_DNA"/>
</dbReference>
<dbReference type="Pfam" id="PF00437">
    <property type="entry name" value="T2SSE"/>
    <property type="match status" value="1"/>
</dbReference>
<reference evidence="5" key="1">
    <citation type="submission" date="2017-09" db="EMBL/GenBank/DDBJ databases">
        <title>FDA dAtabase for Regulatory Grade micrObial Sequences (FDA-ARGOS): Supporting development and validation of Infectious Disease Dx tests.</title>
        <authorList>
            <person name="Minogue T."/>
            <person name="Wolcott M."/>
            <person name="Wasieloski L."/>
            <person name="Aguilar W."/>
            <person name="Moore D."/>
            <person name="Tallon L."/>
            <person name="Sadzewicz L."/>
            <person name="Ott S."/>
            <person name="Zhao X."/>
            <person name="Nagaraj S."/>
            <person name="Vavikolanu K."/>
            <person name="Aluvathingal J."/>
            <person name="Nadendla S."/>
            <person name="Sichtig H."/>
        </authorList>
    </citation>
    <scope>NUCLEOTIDE SEQUENCE [LARGE SCALE GENOMIC DNA]</scope>
    <source>
        <strain evidence="5">FDAARGOS_387</strain>
    </source>
</reference>
<dbReference type="Gene3D" id="3.30.450.90">
    <property type="match status" value="1"/>
</dbReference>
<reference evidence="3" key="2">
    <citation type="submission" date="2017-09" db="EMBL/GenBank/DDBJ databases">
        <title>FDA dAtabase for Regulatory Grade micrObial Sequences (FDA-ARGOS): Supporting development and validation of Infectious Disease Dx tests.</title>
        <authorList>
            <person name="Minogue T."/>
            <person name="Wolcott M."/>
            <person name="Wasieloski L."/>
            <person name="Aguilar W."/>
            <person name="Moore D."/>
            <person name="Tallon L.J."/>
            <person name="Sadzewicz L."/>
            <person name="Ott S."/>
            <person name="Zhao X."/>
            <person name="Nagaraj S."/>
            <person name="Vavikolanu K."/>
            <person name="Aluvathingal J."/>
            <person name="Nadendla S."/>
            <person name="Sichtig H."/>
        </authorList>
    </citation>
    <scope>NUCLEOTIDE SEQUENCE</scope>
    <source>
        <strain evidence="3">FDAARGOS_387</strain>
    </source>
</reference>
<dbReference type="PANTHER" id="PTHR30486:SF6">
    <property type="entry name" value="TYPE IV PILUS RETRACTATION ATPASE PILT"/>
    <property type="match status" value="1"/>
</dbReference>
<name>A0A2C6DU10_9GAMM</name>
<dbReference type="InterPro" id="IPR050921">
    <property type="entry name" value="T4SS_GSP_E_ATPase"/>
</dbReference>
<dbReference type="OrthoDB" id="9804785at2"/>
<evidence type="ECO:0000313" key="4">
    <source>
        <dbReference type="EMBL" id="VFS53165.1"/>
    </source>
</evidence>
<dbReference type="STRING" id="1111728.GCA_000427805_00669"/>
<dbReference type="Proteomes" id="UP000373449">
    <property type="component" value="Unassembled WGS sequence"/>
</dbReference>
<dbReference type="PANTHER" id="PTHR30486">
    <property type="entry name" value="TWITCHING MOTILITY PROTEIN PILT"/>
    <property type="match status" value="1"/>
</dbReference>
<protein>
    <submittedName>
        <fullName evidence="4">Type II secretory pathway, ATPase PulE/Tfp pilus assembly pathway, ATPase PilB</fullName>
    </submittedName>
    <submittedName>
        <fullName evidence="3">Type IV pili twitching motility protein PilT</fullName>
    </submittedName>
</protein>
<dbReference type="InterPro" id="IPR003593">
    <property type="entry name" value="AAA+_ATPase"/>
</dbReference>
<comment type="similarity">
    <text evidence="1">Belongs to the GSP E family.</text>
</comment>
<dbReference type="InterPro" id="IPR006321">
    <property type="entry name" value="PilT/PilU"/>
</dbReference>
<sequence length="339" mass="37004">MDICELVSLSVKQNASDLHLSAGHLPMLRVNGNLRACGEGKLDAIKLQEQILSRLSAEQLGVFQSQGQLDCALSWSDGVRLRANIFQQRSGISAAFRFIQTKIPDSSALKIPDAIVEISHRSDGLVIIAGATGSGKSTTMAALIAGINQREHRHIITLEDPIEFIHHSNSSLIQQREIGNHAASFSQGLRAALRQDPDIILLGELRDAETIRLALTAAETGHLVFATLHTRSAIQSMERIIDVFSAEEKQFVSSQLANTLQAVVCQRLVPDLKGSRVAAYEVLINTPAVSNMIRENKRHQLQSLLQTGSALGMQTMEQSINALVNQGMIGESYYSPDIR</sequence>
<evidence type="ECO:0000256" key="1">
    <source>
        <dbReference type="ARBA" id="ARBA00006611"/>
    </source>
</evidence>
<dbReference type="SUPFAM" id="SSF52540">
    <property type="entry name" value="P-loop containing nucleoside triphosphate hydrolases"/>
    <property type="match status" value="1"/>
</dbReference>
<dbReference type="NCBIfam" id="TIGR01420">
    <property type="entry name" value="pilT_fam"/>
    <property type="match status" value="1"/>
</dbReference>
<dbReference type="InterPro" id="IPR027417">
    <property type="entry name" value="P-loop_NTPase"/>
</dbReference>
<dbReference type="GO" id="GO:0005524">
    <property type="term" value="F:ATP binding"/>
    <property type="evidence" value="ECO:0007669"/>
    <property type="project" value="InterPro"/>
</dbReference>
<evidence type="ECO:0000313" key="5">
    <source>
        <dbReference type="Proteomes" id="UP000224974"/>
    </source>
</evidence>
<dbReference type="InterPro" id="IPR001482">
    <property type="entry name" value="T2SS/T4SS_dom"/>
</dbReference>
<feature type="domain" description="Bacterial type II secretion system protein E" evidence="2">
    <location>
        <begin position="193"/>
        <end position="207"/>
    </location>
</feature>
<dbReference type="Proteomes" id="UP000224974">
    <property type="component" value="Unassembled WGS sequence"/>
</dbReference>
<dbReference type="PROSITE" id="PS00662">
    <property type="entry name" value="T2SP_E"/>
    <property type="match status" value="1"/>
</dbReference>
<proteinExistence type="inferred from homology"/>
<organism evidence="3 5">
    <name type="scientific">Budvicia aquatica</name>
    <dbReference type="NCBI Taxonomy" id="82979"/>
    <lineage>
        <taxon>Bacteria</taxon>
        <taxon>Pseudomonadati</taxon>
        <taxon>Pseudomonadota</taxon>
        <taxon>Gammaproteobacteria</taxon>
        <taxon>Enterobacterales</taxon>
        <taxon>Budviciaceae</taxon>
        <taxon>Budvicia</taxon>
    </lineage>
</organism>
<keyword evidence="5" id="KW-1185">Reference proteome</keyword>
<dbReference type="CDD" id="cd01131">
    <property type="entry name" value="PilT"/>
    <property type="match status" value="1"/>
</dbReference>
<gene>
    <name evidence="4" type="primary">yggR</name>
    <name evidence="3" type="ORF">CRN84_24160</name>
    <name evidence="4" type="ORF">NCTC12282_06352</name>
</gene>
<evidence type="ECO:0000313" key="3">
    <source>
        <dbReference type="EMBL" id="PHI32193.1"/>
    </source>
</evidence>
<dbReference type="GO" id="GO:0016887">
    <property type="term" value="F:ATP hydrolysis activity"/>
    <property type="evidence" value="ECO:0007669"/>
    <property type="project" value="InterPro"/>
</dbReference>
<dbReference type="EMBL" id="CAADJA010000002">
    <property type="protein sequence ID" value="VFS53165.1"/>
    <property type="molecule type" value="Genomic_DNA"/>
</dbReference>
<dbReference type="RefSeq" id="WP_029096248.1">
    <property type="nucleotide sequence ID" value="NZ_CAADJA010000002.1"/>
</dbReference>